<feature type="transmembrane region" description="Helical" evidence="4">
    <location>
        <begin position="146"/>
        <end position="167"/>
    </location>
</feature>
<dbReference type="EMBL" id="CP126217">
    <property type="protein sequence ID" value="WIA18753.1"/>
    <property type="molecule type" value="Genomic_DNA"/>
</dbReference>
<dbReference type="Pfam" id="PF12937">
    <property type="entry name" value="F-box-like"/>
    <property type="match status" value="1"/>
</dbReference>
<dbReference type="InterPro" id="IPR036047">
    <property type="entry name" value="F-box-like_dom_sf"/>
</dbReference>
<evidence type="ECO:0000259" key="5">
    <source>
        <dbReference type="Pfam" id="PF12937"/>
    </source>
</evidence>
<keyword evidence="4" id="KW-0472">Membrane</keyword>
<feature type="compositionally biased region" description="Acidic residues" evidence="3">
    <location>
        <begin position="1109"/>
        <end position="1134"/>
    </location>
</feature>
<dbReference type="Gene3D" id="1.20.1280.50">
    <property type="match status" value="1"/>
</dbReference>
<gene>
    <name evidence="6" type="ORF">OEZ85_003442</name>
</gene>
<feature type="transmembrane region" description="Helical" evidence="4">
    <location>
        <begin position="179"/>
        <end position="197"/>
    </location>
</feature>
<evidence type="ECO:0000256" key="3">
    <source>
        <dbReference type="SAM" id="MobiDB-lite"/>
    </source>
</evidence>
<feature type="transmembrane region" description="Helical" evidence="4">
    <location>
        <begin position="114"/>
        <end position="140"/>
    </location>
</feature>
<dbReference type="PANTHER" id="PTHR23547">
    <property type="entry name" value="MAJOR FACILITATOR SUPERFAMILY DOMAIN, GENERAL SUBSTRATE TRANSPORTER"/>
    <property type="match status" value="1"/>
</dbReference>
<comment type="subcellular location">
    <subcellularLocation>
        <location evidence="1">Cytoplasm</location>
        <location evidence="1">Cytoskeleton</location>
        <location evidence="1">Cilium axoneme</location>
    </subcellularLocation>
</comment>
<evidence type="ECO:0000256" key="2">
    <source>
        <dbReference type="SAM" id="Coils"/>
    </source>
</evidence>
<dbReference type="Gene3D" id="3.80.10.10">
    <property type="entry name" value="Ribonuclease Inhibitor"/>
    <property type="match status" value="2"/>
</dbReference>
<proteinExistence type="predicted"/>
<dbReference type="PANTHER" id="PTHR23547:SF1">
    <property type="entry name" value="MAJOR FACILITATOR SUPERFAMILY MFS_1"/>
    <property type="match status" value="1"/>
</dbReference>
<sequence length="1310" mass="142363">MLCGDTVCCELPQLADAEDLCHSVLDSNEALLFAYPNREASTAAGLQQDSSTGKCGAPATSEGDMDSLRDTAAAAIAAAGSTHGKKPNTPDFGRHENETRKEYLKREYSALKPFVIISLSYLLFTTTDGAVRMIVLLHAYHLGFTAWQTAVMFTLYEVAGVVTNLLAGLMGARWGIKSTLLTGLALQLCGIGLLLGWQDAWAANGEVTKGILFRESRLFKVVSFITGFKNSMKGVGYFIGAAALTFNYYFALGILVLLVLAAMPWAVVGLSNQLGRARKENIKLSVLFRQAYNVNVLSVARFFLFGSRDMWFEVQLPFFLRDAAHGFGWERVAVGAVLAGHHPSTKNTACSGRVASCFTLPTPMLVHVLSYLQPAQRLGKAALVCRAWREAANAATSSIAYTFDWADYDASKRQLASMTAWLERGAAQQVTSINLDYGWGEDEDVCLEVSLPLQQLCKLRSLRLISFDLLEEPPLCSSSSSSSSIAGINPLAAMSSSLTALELYDVTLHSFNSMPELFRCMASLSQLQRLELTSVRVEPPTDSFAELMSNRRRGSCSSAYTYTLADALCQMPQLTRLQLDVQTECQLRWKHSPGPMGAAIAGLQQLQQLELSTLDVPKAAPHTLFMQLPASITKLHVGRACVTFTPAETPGLARLTALRDLKLMRVLGMDPAVLCSSAGTLTQLQLGLAWDNRSLSALVRMLPHLQQLQSVWLYHNPYGDDRDAEPPAPQLSADDCALLLSPAKLTSLTLTGLTKLNIYESDLKGWGAEVLKTMRECGIQLQSKASQPLWQQLYNLCRDHNIECVWELLEEQEELVEQQAQQLQQQALQLQDAQLRVMQLQQQLAAAGAGGIMLGEADRRRLLSQHGPPFCAALARLQQLQQLDLCVMSDDGSLLDQLPASLTLLQLDVDSACTPKHAPALAALSALRHLQLGGVRELDTAVLANSAASLTSLQIAHKWQGAGQLRGLLQMIPQMQQLQQLELTWLRRSDGDDGMRLRADDCSLPQSPAKLTCLRLSGIGLAPAAVSRLLAGEGRAHALRAFGLEYQPWLHPECVSLLTPRDLHSLVSTWPELQELDLVGAVGAAAAAAAPPPPPAAAAELAAQGADSESSDAADTSADDEPSEAADMSTDDEASDPRREGHGGSAEPADAPAWRALAQLTALTSLALGGEQLGDAFVEHALLPMAAALPRLQCLRLLDCRELTGLGILQLTQLRQLNCLHVEDFDDRGWEKDMHMEEDGINLSSKASPPDVWQQLREACQGHVGCLRQIVREQAQQLEQQVKELQQLEGAMQRVLQLEEQVAAAKAAAV</sequence>
<keyword evidence="4" id="KW-1133">Transmembrane helix</keyword>
<evidence type="ECO:0000313" key="7">
    <source>
        <dbReference type="Proteomes" id="UP001244341"/>
    </source>
</evidence>
<dbReference type="InterPro" id="IPR036259">
    <property type="entry name" value="MFS_trans_sf"/>
</dbReference>
<keyword evidence="2" id="KW-0175">Coiled coil</keyword>
<keyword evidence="7" id="KW-1185">Reference proteome</keyword>
<accession>A0ABY8UGG4</accession>
<dbReference type="InterPro" id="IPR047769">
    <property type="entry name" value="MFS_ArsJ"/>
</dbReference>
<evidence type="ECO:0000256" key="4">
    <source>
        <dbReference type="SAM" id="Phobius"/>
    </source>
</evidence>
<feature type="coiled-coil region" evidence="2">
    <location>
        <begin position="1268"/>
        <end position="1308"/>
    </location>
</feature>
<dbReference type="SUPFAM" id="SSF52047">
    <property type="entry name" value="RNI-like"/>
    <property type="match status" value="2"/>
</dbReference>
<feature type="coiled-coil region" evidence="2">
    <location>
        <begin position="806"/>
        <end position="843"/>
    </location>
</feature>
<dbReference type="InterPro" id="IPR032675">
    <property type="entry name" value="LRR_dom_sf"/>
</dbReference>
<evidence type="ECO:0000256" key="1">
    <source>
        <dbReference type="ARBA" id="ARBA00004430"/>
    </source>
</evidence>
<feature type="region of interest" description="Disordered" evidence="3">
    <location>
        <begin position="1088"/>
        <end position="1149"/>
    </location>
</feature>
<dbReference type="Proteomes" id="UP001244341">
    <property type="component" value="Chromosome 10b"/>
</dbReference>
<keyword evidence="4" id="KW-0812">Transmembrane</keyword>
<dbReference type="InterPro" id="IPR001810">
    <property type="entry name" value="F-box_dom"/>
</dbReference>
<organism evidence="6 7">
    <name type="scientific">Tetradesmus obliquus</name>
    <name type="common">Green alga</name>
    <name type="synonym">Acutodesmus obliquus</name>
    <dbReference type="NCBI Taxonomy" id="3088"/>
    <lineage>
        <taxon>Eukaryota</taxon>
        <taxon>Viridiplantae</taxon>
        <taxon>Chlorophyta</taxon>
        <taxon>core chlorophytes</taxon>
        <taxon>Chlorophyceae</taxon>
        <taxon>CS clade</taxon>
        <taxon>Sphaeropleales</taxon>
        <taxon>Scenedesmaceae</taxon>
        <taxon>Tetradesmus</taxon>
    </lineage>
</organism>
<evidence type="ECO:0000313" key="6">
    <source>
        <dbReference type="EMBL" id="WIA18753.1"/>
    </source>
</evidence>
<protein>
    <recommendedName>
        <fullName evidence="5">F-box domain-containing protein</fullName>
    </recommendedName>
</protein>
<dbReference type="SUPFAM" id="SSF81383">
    <property type="entry name" value="F-box domain"/>
    <property type="match status" value="1"/>
</dbReference>
<reference evidence="6 7" key="1">
    <citation type="submission" date="2023-05" db="EMBL/GenBank/DDBJ databases">
        <title>A 100% complete, gapless, phased diploid assembly of the Scenedesmus obliquus UTEX 3031 genome.</title>
        <authorList>
            <person name="Biondi T.C."/>
            <person name="Hanschen E.R."/>
            <person name="Kwon T."/>
            <person name="Eng W."/>
            <person name="Kruse C.P.S."/>
            <person name="Koehler S.I."/>
            <person name="Kunde Y."/>
            <person name="Gleasner C.D."/>
            <person name="You Mak K.T."/>
            <person name="Polle J."/>
            <person name="Hovde B.T."/>
            <person name="Starkenburg S.R."/>
        </authorList>
    </citation>
    <scope>NUCLEOTIDE SEQUENCE [LARGE SCALE GENOMIC DNA]</scope>
    <source>
        <strain evidence="6 7">DOE0152z</strain>
    </source>
</reference>
<dbReference type="SUPFAM" id="SSF103473">
    <property type="entry name" value="MFS general substrate transporter"/>
    <property type="match status" value="1"/>
</dbReference>
<feature type="compositionally biased region" description="Low complexity" evidence="3">
    <location>
        <begin position="1097"/>
        <end position="1108"/>
    </location>
</feature>
<feature type="domain" description="F-box" evidence="5">
    <location>
        <begin position="359"/>
        <end position="393"/>
    </location>
</feature>
<feature type="transmembrane region" description="Helical" evidence="4">
    <location>
        <begin position="248"/>
        <end position="270"/>
    </location>
</feature>
<name>A0ABY8UGG4_TETOB</name>